<accession>A0A9P7YG28</accession>
<dbReference type="OrthoDB" id="8300194at2759"/>
<sequence>MRALGLERGAILPVTCPLAITPEPTNSLDYNCILLSTTAAWVQPGSEGHIGKIGGFTLGKLLRHETQVDKARPLLPRGDKVSTLTHLREWLEASEKDLNSWSDRLRNTVLPTRVLDLGSTGGDTPPSPDADLCLWETSEATDRYATLSYFWGGYTDFGTLKSNLKERCSKIKFLEMPSLFQQAVTVTRGLGIRYLWIDALCIIQDDRDDWSVKAAKMSSVYWNGACKLVVTHCQNPAQNFFPPKEIIASVKYEKVKSKEPPKMLVTLPKLYSRDIDDGHLNTRGWVLQERLLAPKTIHFTESHIYCEDQDICGEDWVRR</sequence>
<proteinExistence type="predicted"/>
<keyword evidence="3" id="KW-1185">Reference proteome</keyword>
<protein>
    <submittedName>
        <fullName evidence="2">Heterokaryon incompatibility protein-domain-containing protein</fullName>
    </submittedName>
</protein>
<evidence type="ECO:0000259" key="1">
    <source>
        <dbReference type="Pfam" id="PF06985"/>
    </source>
</evidence>
<dbReference type="EMBL" id="MU251519">
    <property type="protein sequence ID" value="KAG9233019.1"/>
    <property type="molecule type" value="Genomic_DNA"/>
</dbReference>
<dbReference type="PANTHER" id="PTHR33112">
    <property type="entry name" value="DOMAIN PROTEIN, PUTATIVE-RELATED"/>
    <property type="match status" value="1"/>
</dbReference>
<feature type="domain" description="Heterokaryon incompatibility" evidence="1">
    <location>
        <begin position="144"/>
        <end position="289"/>
    </location>
</feature>
<dbReference type="InterPro" id="IPR010730">
    <property type="entry name" value="HET"/>
</dbReference>
<gene>
    <name evidence="2" type="ORF">BJ875DRAFT_426594</name>
</gene>
<reference evidence="2" key="1">
    <citation type="journal article" date="2021" name="IMA Fungus">
        <title>Genomic characterization of three marine fungi, including Emericellopsis atlantica sp. nov. with signatures of a generalist lifestyle and marine biomass degradation.</title>
        <authorList>
            <person name="Hagestad O.C."/>
            <person name="Hou L."/>
            <person name="Andersen J.H."/>
            <person name="Hansen E.H."/>
            <person name="Altermark B."/>
            <person name="Li C."/>
            <person name="Kuhnert E."/>
            <person name="Cox R.J."/>
            <person name="Crous P.W."/>
            <person name="Spatafora J.W."/>
            <person name="Lail K."/>
            <person name="Amirebrahimi M."/>
            <person name="Lipzen A."/>
            <person name="Pangilinan J."/>
            <person name="Andreopoulos W."/>
            <person name="Hayes R.D."/>
            <person name="Ng V."/>
            <person name="Grigoriev I.V."/>
            <person name="Jackson S.A."/>
            <person name="Sutton T.D.S."/>
            <person name="Dobson A.D.W."/>
            <person name="Rama T."/>
        </authorList>
    </citation>
    <scope>NUCLEOTIDE SEQUENCE</scope>
    <source>
        <strain evidence="2">TRa018bII</strain>
    </source>
</reference>
<dbReference type="PANTHER" id="PTHR33112:SF10">
    <property type="entry name" value="TOL"/>
    <property type="match status" value="1"/>
</dbReference>
<evidence type="ECO:0000313" key="3">
    <source>
        <dbReference type="Proteomes" id="UP000824998"/>
    </source>
</evidence>
<evidence type="ECO:0000313" key="2">
    <source>
        <dbReference type="EMBL" id="KAG9233019.1"/>
    </source>
</evidence>
<name>A0A9P7YG28_9HELO</name>
<organism evidence="2 3">
    <name type="scientific">Amylocarpus encephaloides</name>
    <dbReference type="NCBI Taxonomy" id="45428"/>
    <lineage>
        <taxon>Eukaryota</taxon>
        <taxon>Fungi</taxon>
        <taxon>Dikarya</taxon>
        <taxon>Ascomycota</taxon>
        <taxon>Pezizomycotina</taxon>
        <taxon>Leotiomycetes</taxon>
        <taxon>Helotiales</taxon>
        <taxon>Helotiales incertae sedis</taxon>
        <taxon>Amylocarpus</taxon>
    </lineage>
</organism>
<comment type="caution">
    <text evidence="2">The sequence shown here is derived from an EMBL/GenBank/DDBJ whole genome shotgun (WGS) entry which is preliminary data.</text>
</comment>
<dbReference type="Proteomes" id="UP000824998">
    <property type="component" value="Unassembled WGS sequence"/>
</dbReference>
<dbReference type="AlphaFoldDB" id="A0A9P7YG28"/>
<dbReference type="Pfam" id="PF06985">
    <property type="entry name" value="HET"/>
    <property type="match status" value="1"/>
</dbReference>